<dbReference type="GO" id="GO:0005886">
    <property type="term" value="C:plasma membrane"/>
    <property type="evidence" value="ECO:0007669"/>
    <property type="project" value="UniProtKB-SubCell"/>
</dbReference>
<feature type="transmembrane region" description="Helical" evidence="8">
    <location>
        <begin position="25"/>
        <end position="47"/>
    </location>
</feature>
<feature type="transmembrane region" description="Helical" evidence="8">
    <location>
        <begin position="152"/>
        <end position="177"/>
    </location>
</feature>
<evidence type="ECO:0000256" key="8">
    <source>
        <dbReference type="SAM" id="Phobius"/>
    </source>
</evidence>
<keyword evidence="2" id="KW-0813">Transport</keyword>
<keyword evidence="3" id="KW-1003">Cell membrane</keyword>
<proteinExistence type="predicted"/>
<organism evidence="10 11">
    <name type="scientific">Salmonella enterica I</name>
    <dbReference type="NCBI Taxonomy" id="59201"/>
    <lineage>
        <taxon>Bacteria</taxon>
        <taxon>Pseudomonadati</taxon>
        <taxon>Pseudomonadota</taxon>
        <taxon>Gammaproteobacteria</taxon>
        <taxon>Enterobacterales</taxon>
        <taxon>Enterobacteriaceae</taxon>
        <taxon>Salmonella</taxon>
    </lineage>
</organism>
<keyword evidence="7 8" id="KW-0472">Membrane</keyword>
<comment type="subcellular location">
    <subcellularLocation>
        <location evidence="1">Cell inner membrane</location>
        <topology evidence="1">Multi-pass membrane protein</topology>
    </subcellularLocation>
</comment>
<evidence type="ECO:0000256" key="7">
    <source>
        <dbReference type="ARBA" id="ARBA00023136"/>
    </source>
</evidence>
<evidence type="ECO:0000256" key="5">
    <source>
        <dbReference type="ARBA" id="ARBA00022692"/>
    </source>
</evidence>
<dbReference type="InterPro" id="IPR011701">
    <property type="entry name" value="MFS"/>
</dbReference>
<feature type="domain" description="Major facilitator superfamily (MFS) profile" evidence="9">
    <location>
        <begin position="1"/>
        <end position="300"/>
    </location>
</feature>
<keyword evidence="4" id="KW-0997">Cell inner membrane</keyword>
<feature type="transmembrane region" description="Helical" evidence="8">
    <location>
        <begin position="92"/>
        <end position="111"/>
    </location>
</feature>
<dbReference type="Gene3D" id="1.20.1250.20">
    <property type="entry name" value="MFS general substrate transporter like domains"/>
    <property type="match status" value="2"/>
</dbReference>
<evidence type="ECO:0000256" key="4">
    <source>
        <dbReference type="ARBA" id="ARBA00022519"/>
    </source>
</evidence>
<feature type="transmembrane region" description="Helical" evidence="8">
    <location>
        <begin position="242"/>
        <end position="260"/>
    </location>
</feature>
<evidence type="ECO:0000256" key="2">
    <source>
        <dbReference type="ARBA" id="ARBA00022448"/>
    </source>
</evidence>
<evidence type="ECO:0000313" key="11">
    <source>
        <dbReference type="Proteomes" id="UP000269208"/>
    </source>
</evidence>
<dbReference type="GO" id="GO:0022857">
    <property type="term" value="F:transmembrane transporter activity"/>
    <property type="evidence" value="ECO:0007669"/>
    <property type="project" value="InterPro"/>
</dbReference>
<protein>
    <submittedName>
        <fullName evidence="10">Transporter</fullName>
    </submittedName>
</protein>
<feature type="transmembrane region" description="Helical" evidence="8">
    <location>
        <begin position="218"/>
        <end position="236"/>
    </location>
</feature>
<dbReference type="PANTHER" id="PTHR43045">
    <property type="entry name" value="SHIKIMATE TRANSPORTER"/>
    <property type="match status" value="1"/>
</dbReference>
<evidence type="ECO:0000256" key="3">
    <source>
        <dbReference type="ARBA" id="ARBA00022475"/>
    </source>
</evidence>
<dbReference type="PROSITE" id="PS50850">
    <property type="entry name" value="MFS"/>
    <property type="match status" value="1"/>
</dbReference>
<feature type="transmembrane region" description="Helical" evidence="8">
    <location>
        <begin position="59"/>
        <end position="80"/>
    </location>
</feature>
<dbReference type="Proteomes" id="UP000269208">
    <property type="component" value="Chromosome"/>
</dbReference>
<sequence>MGAVTFLIGCLPSYASIGALAPALLVILRFLQGFMVGGEWGGAMLMVVEYAAGKHRGRLSALSQTGGLTGQLLATGVFIVVTQLPKEALLSWGWRIPFLLSALLVLPGLYMRHRLDETPVFRAFKKQQAINHRQQREERPVVKVVREQWRSILLIIILRFAESVPFFLATVFAVSWATTQLGIASLTILYIVMFTCLLAYPMHVLFGIMSDRRGCRQVYIFGALFVAAMAFPFFWLLESRSLILMTMGYVLLINIGHNSLNAVQPSFFRRTVSSACTLQRFINWRSVGGGCGRGIHAVYR</sequence>
<dbReference type="EMBL" id="LR134190">
    <property type="protein sequence ID" value="VEB50404.1"/>
    <property type="molecule type" value="Genomic_DNA"/>
</dbReference>
<evidence type="ECO:0000259" key="9">
    <source>
        <dbReference type="PROSITE" id="PS50850"/>
    </source>
</evidence>
<dbReference type="AlphaFoldDB" id="A0A3S4HRQ6"/>
<evidence type="ECO:0000256" key="1">
    <source>
        <dbReference type="ARBA" id="ARBA00004429"/>
    </source>
</evidence>
<dbReference type="PANTHER" id="PTHR43045:SF1">
    <property type="entry name" value="SHIKIMATE TRANSPORTER"/>
    <property type="match status" value="1"/>
</dbReference>
<feature type="transmembrane region" description="Helical" evidence="8">
    <location>
        <begin position="183"/>
        <end position="206"/>
    </location>
</feature>
<dbReference type="SUPFAM" id="SSF103473">
    <property type="entry name" value="MFS general substrate transporter"/>
    <property type="match status" value="1"/>
</dbReference>
<accession>A0A3S4HRQ6</accession>
<dbReference type="InterPro" id="IPR036259">
    <property type="entry name" value="MFS_trans_sf"/>
</dbReference>
<evidence type="ECO:0000313" key="10">
    <source>
        <dbReference type="EMBL" id="VEB50404.1"/>
    </source>
</evidence>
<reference evidence="10 11" key="1">
    <citation type="submission" date="2018-12" db="EMBL/GenBank/DDBJ databases">
        <authorList>
            <consortium name="Pathogen Informatics"/>
        </authorList>
    </citation>
    <scope>NUCLEOTIDE SEQUENCE [LARGE SCALE GENOMIC DNA]</scope>
    <source>
        <strain evidence="10 11">NCTC6754</strain>
    </source>
</reference>
<dbReference type="Pfam" id="PF07690">
    <property type="entry name" value="MFS_1"/>
    <property type="match status" value="1"/>
</dbReference>
<keyword evidence="5 8" id="KW-0812">Transmembrane</keyword>
<evidence type="ECO:0000256" key="6">
    <source>
        <dbReference type="ARBA" id="ARBA00022989"/>
    </source>
</evidence>
<dbReference type="InterPro" id="IPR020846">
    <property type="entry name" value="MFS_dom"/>
</dbReference>
<keyword evidence="6 8" id="KW-1133">Transmembrane helix</keyword>
<gene>
    <name evidence="10" type="primary">proP_1</name>
    <name evidence="10" type="ORF">NCTC6754_00080</name>
</gene>
<name>A0A3S4HRQ6_SALET</name>